<feature type="domain" description="EAL" evidence="3">
    <location>
        <begin position="629"/>
        <end position="870"/>
    </location>
</feature>
<dbReference type="CDD" id="cd01949">
    <property type="entry name" value="GGDEF"/>
    <property type="match status" value="1"/>
</dbReference>
<dbReference type="InterPro" id="IPR000014">
    <property type="entry name" value="PAS"/>
</dbReference>
<dbReference type="SMART" id="SM00052">
    <property type="entry name" value="EAL"/>
    <property type="match status" value="1"/>
</dbReference>
<gene>
    <name evidence="5" type="ORF">FE773_00665</name>
</gene>
<dbReference type="InterPro" id="IPR035965">
    <property type="entry name" value="PAS-like_dom_sf"/>
</dbReference>
<dbReference type="InterPro" id="IPR043128">
    <property type="entry name" value="Rev_trsase/Diguanyl_cyclase"/>
</dbReference>
<dbReference type="Pfam" id="PF00563">
    <property type="entry name" value="EAL"/>
    <property type="match status" value="1"/>
</dbReference>
<dbReference type="InterPro" id="IPR000160">
    <property type="entry name" value="GGDEF_dom"/>
</dbReference>
<feature type="domain" description="PAS" evidence="1">
    <location>
        <begin position="348"/>
        <end position="418"/>
    </location>
</feature>
<dbReference type="Gene3D" id="3.30.70.270">
    <property type="match status" value="1"/>
</dbReference>
<keyword evidence="6" id="KW-1185">Reference proteome</keyword>
<dbReference type="InterPro" id="IPR001633">
    <property type="entry name" value="EAL_dom"/>
</dbReference>
<reference evidence="5 6" key="1">
    <citation type="submission" date="2019-05" db="EMBL/GenBank/DDBJ databases">
        <title>A comparative analysis of the Nautiliaceae.</title>
        <authorList>
            <person name="Grosche A."/>
            <person name="Smedile F."/>
            <person name="Vetriani C."/>
        </authorList>
    </citation>
    <scope>NUCLEOTIDE SEQUENCE [LARGE SCALE GENOMIC DNA]</scope>
    <source>
        <strain evidence="5 6">TB-2</strain>
    </source>
</reference>
<sequence length="873" mass="103188">MKYNCEKILQNIAASIYELKYNYAKKEIEDINFLQFAGYTKFDPLSYSPYLIKKNLIDYEKIIKKLDNLLFKAYDEIEFKFLDLDEKIKFFKAKVTLIDKDDKNLYCIGINEEISKEKENEIIVRRLKESQHIGILIFKNNILYMNDFLKKKLDVKEFENLKMSDLIKNISKKEIESIIQKRIQGKDFFNYRENIEIIYNNKKYIFNAYTNTIIYNGEYVGISLLVDTTNITKRRKLSSIINSIFEKFLNDFNNREFLKEVVKIIKLTYKVFLKYKNYEFGEKIEIEPKKKYSIEIKNNTLYIPLFYAGYLIIQSEFENEFDEKLYDEYEKLKNVIEQGIYKIKQNIALKVLSQAIERSYQWVLITDSKANILYANDVVEQISGLKKEKFIGKKPFEIFSANGNKEFYKNIWNKIQKKEIVEDIFIEKNKNGEFYYLKLKIIPIEVDDEVYYVALGLDITNQKKLQESLFIDELTGLYNRKGFILNAKKRIKKENKYVLMLIDIKNFKAINQVNGNIYGDLKLKQLSEFLRAFFYEEDLIGRIGGDEFAVLIEINDLADISNIIKKFVKKIKLIENLDINIGISFYPRDAESVDELIEKASIALDFAKKAGENNFEVYNQDIKTQIEEFMNAKQLIKEALEKDEFIYFFQPYYSIIEDKIVGAEALIRIIKKNKIITPNFFIDYAEKSGVIVNIEEKMFKKINNFYRELQIPLSFNVSAVSFKNKEQLKKIFERVDVPITIELTEREVANNIKYTKEVFEFFKSKNFKIAIDDFGTGYSTFTYIKELNLDIVKIDMQFIKNIEHSSKDYALVKTIIILAKEFDLKVVAEGVENKKQLQILRDLGCDYIQGYLISKPLPLQEMKLFIKEFSGLH</sequence>
<dbReference type="PANTHER" id="PTHR33121:SF71">
    <property type="entry name" value="OXYGEN SENSOR PROTEIN DOSP"/>
    <property type="match status" value="1"/>
</dbReference>
<evidence type="ECO:0000259" key="1">
    <source>
        <dbReference type="PROSITE" id="PS50112"/>
    </source>
</evidence>
<dbReference type="PANTHER" id="PTHR33121">
    <property type="entry name" value="CYCLIC DI-GMP PHOSPHODIESTERASE PDEF"/>
    <property type="match status" value="1"/>
</dbReference>
<dbReference type="CDD" id="cd01948">
    <property type="entry name" value="EAL"/>
    <property type="match status" value="1"/>
</dbReference>
<dbReference type="PROSITE" id="PS50883">
    <property type="entry name" value="EAL"/>
    <property type="match status" value="1"/>
</dbReference>
<evidence type="ECO:0000313" key="6">
    <source>
        <dbReference type="Proteomes" id="UP000306825"/>
    </source>
</evidence>
<dbReference type="InterPro" id="IPR050706">
    <property type="entry name" value="Cyclic-di-GMP_PDE-like"/>
</dbReference>
<dbReference type="SUPFAM" id="SSF141868">
    <property type="entry name" value="EAL domain-like"/>
    <property type="match status" value="1"/>
</dbReference>
<dbReference type="CDD" id="cd00130">
    <property type="entry name" value="PAS"/>
    <property type="match status" value="1"/>
</dbReference>
<dbReference type="PROSITE" id="PS50112">
    <property type="entry name" value="PAS"/>
    <property type="match status" value="1"/>
</dbReference>
<organism evidence="5 6">
    <name type="scientific">Caminibacter mediatlanticus TB-2</name>
    <dbReference type="NCBI Taxonomy" id="391592"/>
    <lineage>
        <taxon>Bacteria</taxon>
        <taxon>Pseudomonadati</taxon>
        <taxon>Campylobacterota</taxon>
        <taxon>Epsilonproteobacteria</taxon>
        <taxon>Nautiliales</taxon>
        <taxon>Nautiliaceae</taxon>
        <taxon>Caminibacter</taxon>
    </lineage>
</organism>
<evidence type="ECO:0000259" key="3">
    <source>
        <dbReference type="PROSITE" id="PS50883"/>
    </source>
</evidence>
<evidence type="ECO:0000259" key="2">
    <source>
        <dbReference type="PROSITE" id="PS50113"/>
    </source>
</evidence>
<dbReference type="InterPro" id="IPR000700">
    <property type="entry name" value="PAS-assoc_C"/>
</dbReference>
<accession>A0ABX5V9K8</accession>
<feature type="domain" description="PAC" evidence="2">
    <location>
        <begin position="419"/>
        <end position="471"/>
    </location>
</feature>
<dbReference type="SMART" id="SM00091">
    <property type="entry name" value="PAS"/>
    <property type="match status" value="1"/>
</dbReference>
<dbReference type="Proteomes" id="UP000306825">
    <property type="component" value="Chromosome"/>
</dbReference>
<dbReference type="NCBIfam" id="TIGR00229">
    <property type="entry name" value="sensory_box"/>
    <property type="match status" value="1"/>
</dbReference>
<dbReference type="RefSeq" id="WP_138322745.1">
    <property type="nucleotide sequence ID" value="NZ_CP040463.1"/>
</dbReference>
<dbReference type="Gene3D" id="3.30.450.20">
    <property type="entry name" value="PAS domain"/>
    <property type="match status" value="1"/>
</dbReference>
<dbReference type="NCBIfam" id="TIGR00254">
    <property type="entry name" value="GGDEF"/>
    <property type="match status" value="1"/>
</dbReference>
<proteinExistence type="predicted"/>
<dbReference type="EMBL" id="CP040463">
    <property type="protein sequence ID" value="QCT93750.1"/>
    <property type="molecule type" value="Genomic_DNA"/>
</dbReference>
<feature type="domain" description="GGDEF" evidence="4">
    <location>
        <begin position="495"/>
        <end position="620"/>
    </location>
</feature>
<dbReference type="InterPro" id="IPR035919">
    <property type="entry name" value="EAL_sf"/>
</dbReference>
<dbReference type="InterPro" id="IPR029787">
    <property type="entry name" value="Nucleotide_cyclase"/>
</dbReference>
<evidence type="ECO:0000313" key="5">
    <source>
        <dbReference type="EMBL" id="QCT93750.1"/>
    </source>
</evidence>
<evidence type="ECO:0000259" key="4">
    <source>
        <dbReference type="PROSITE" id="PS50887"/>
    </source>
</evidence>
<name>A0ABX5V9K8_9BACT</name>
<dbReference type="SUPFAM" id="SSF55073">
    <property type="entry name" value="Nucleotide cyclase"/>
    <property type="match status" value="1"/>
</dbReference>
<dbReference type="PROSITE" id="PS50887">
    <property type="entry name" value="GGDEF"/>
    <property type="match status" value="1"/>
</dbReference>
<dbReference type="PROSITE" id="PS50113">
    <property type="entry name" value="PAC"/>
    <property type="match status" value="1"/>
</dbReference>
<dbReference type="Pfam" id="PF00990">
    <property type="entry name" value="GGDEF"/>
    <property type="match status" value="1"/>
</dbReference>
<dbReference type="SUPFAM" id="SSF55785">
    <property type="entry name" value="PYP-like sensor domain (PAS domain)"/>
    <property type="match status" value="1"/>
</dbReference>
<dbReference type="SMART" id="SM00267">
    <property type="entry name" value="GGDEF"/>
    <property type="match status" value="1"/>
</dbReference>
<dbReference type="Gene3D" id="3.20.20.450">
    <property type="entry name" value="EAL domain"/>
    <property type="match status" value="1"/>
</dbReference>
<dbReference type="Pfam" id="PF13426">
    <property type="entry name" value="PAS_9"/>
    <property type="match status" value="1"/>
</dbReference>
<protein>
    <submittedName>
        <fullName evidence="5">EAL domain-containing protein</fullName>
    </submittedName>
</protein>